<dbReference type="OrthoDB" id="4332438at2"/>
<name>A0A3A9YNX6_9ACTN</name>
<feature type="transmembrane region" description="Helical" evidence="1">
    <location>
        <begin position="118"/>
        <end position="138"/>
    </location>
</feature>
<evidence type="ECO:0000256" key="1">
    <source>
        <dbReference type="SAM" id="Phobius"/>
    </source>
</evidence>
<reference evidence="2 3" key="1">
    <citation type="journal article" date="2014" name="Int. J. Syst. Evol. Microbiol.">
        <title>Streptomyces hoynatensis sp. nov., isolated from deep marine sediment.</title>
        <authorList>
            <person name="Veyisoglu A."/>
            <person name="Sahin N."/>
        </authorList>
    </citation>
    <scope>NUCLEOTIDE SEQUENCE [LARGE SCALE GENOMIC DNA]</scope>
    <source>
        <strain evidence="2 3">KCTC 29097</strain>
    </source>
</reference>
<keyword evidence="1" id="KW-0472">Membrane</keyword>
<keyword evidence="3" id="KW-1185">Reference proteome</keyword>
<evidence type="ECO:0000313" key="2">
    <source>
        <dbReference type="EMBL" id="RKN37740.1"/>
    </source>
</evidence>
<comment type="caution">
    <text evidence="2">The sequence shown here is derived from an EMBL/GenBank/DDBJ whole genome shotgun (WGS) entry which is preliminary data.</text>
</comment>
<feature type="transmembrane region" description="Helical" evidence="1">
    <location>
        <begin position="145"/>
        <end position="163"/>
    </location>
</feature>
<keyword evidence="1" id="KW-1133">Transmembrane helix</keyword>
<dbReference type="EMBL" id="RBAL01000022">
    <property type="protein sequence ID" value="RKN37740.1"/>
    <property type="molecule type" value="Genomic_DNA"/>
</dbReference>
<sequence>MSPTAARRSLARRAGESAFGALLLARTVFLGLVVALLVVAGIRASWPEARPAMFAEEADRGTLTLRACDREACTGVFAPTGAEVVLRQAIGREAGERLPVALLPEDGEVVRTGAAGVLFAWLPLTGALLLSSVVLGGALRLYRTAWSLAGLALAALALTFALWI</sequence>
<dbReference type="RefSeq" id="WP_120684220.1">
    <property type="nucleotide sequence ID" value="NZ_RBAL01000022.1"/>
</dbReference>
<organism evidence="2 3">
    <name type="scientific">Streptomyces hoynatensis</name>
    <dbReference type="NCBI Taxonomy" id="1141874"/>
    <lineage>
        <taxon>Bacteria</taxon>
        <taxon>Bacillati</taxon>
        <taxon>Actinomycetota</taxon>
        <taxon>Actinomycetes</taxon>
        <taxon>Kitasatosporales</taxon>
        <taxon>Streptomycetaceae</taxon>
        <taxon>Streptomyces</taxon>
    </lineage>
</organism>
<gene>
    <name evidence="2" type="ORF">D7294_26655</name>
</gene>
<accession>A0A3A9YNX6</accession>
<dbReference type="AlphaFoldDB" id="A0A3A9YNX6"/>
<proteinExistence type="predicted"/>
<feature type="transmembrane region" description="Helical" evidence="1">
    <location>
        <begin position="21"/>
        <end position="42"/>
    </location>
</feature>
<dbReference type="Proteomes" id="UP000272474">
    <property type="component" value="Unassembled WGS sequence"/>
</dbReference>
<evidence type="ECO:0000313" key="3">
    <source>
        <dbReference type="Proteomes" id="UP000272474"/>
    </source>
</evidence>
<keyword evidence="1" id="KW-0812">Transmembrane</keyword>
<protein>
    <submittedName>
        <fullName evidence="2">Uncharacterized protein</fullName>
    </submittedName>
</protein>